<accession>A0A0A9SB65</accession>
<sequence>MLNIIPHSARLHTKVGAPYLRIYLPFIIWGQLLDFLIPFLTFFLH</sequence>
<proteinExistence type="predicted"/>
<name>A0A0A9SB65_ARUDO</name>
<organism evidence="1">
    <name type="scientific">Arundo donax</name>
    <name type="common">Giant reed</name>
    <name type="synonym">Donax arundinaceus</name>
    <dbReference type="NCBI Taxonomy" id="35708"/>
    <lineage>
        <taxon>Eukaryota</taxon>
        <taxon>Viridiplantae</taxon>
        <taxon>Streptophyta</taxon>
        <taxon>Embryophyta</taxon>
        <taxon>Tracheophyta</taxon>
        <taxon>Spermatophyta</taxon>
        <taxon>Magnoliopsida</taxon>
        <taxon>Liliopsida</taxon>
        <taxon>Poales</taxon>
        <taxon>Poaceae</taxon>
        <taxon>PACMAD clade</taxon>
        <taxon>Arundinoideae</taxon>
        <taxon>Arundineae</taxon>
        <taxon>Arundo</taxon>
    </lineage>
</organism>
<protein>
    <submittedName>
        <fullName evidence="1">Uncharacterized protein</fullName>
    </submittedName>
</protein>
<dbReference type="AlphaFoldDB" id="A0A0A9SB65"/>
<dbReference type="EMBL" id="GBRH01277552">
    <property type="protein sequence ID" value="JAD20343.1"/>
    <property type="molecule type" value="Transcribed_RNA"/>
</dbReference>
<reference evidence="1" key="2">
    <citation type="journal article" date="2015" name="Data Brief">
        <title>Shoot transcriptome of the giant reed, Arundo donax.</title>
        <authorList>
            <person name="Barrero R.A."/>
            <person name="Guerrero F.D."/>
            <person name="Moolhuijzen P."/>
            <person name="Goolsby J.A."/>
            <person name="Tidwell J."/>
            <person name="Bellgard S.E."/>
            <person name="Bellgard M.I."/>
        </authorList>
    </citation>
    <scope>NUCLEOTIDE SEQUENCE</scope>
    <source>
        <tissue evidence="1">Shoot tissue taken approximately 20 cm above the soil surface</tissue>
    </source>
</reference>
<evidence type="ECO:0000313" key="1">
    <source>
        <dbReference type="EMBL" id="JAD20343.1"/>
    </source>
</evidence>
<reference evidence="1" key="1">
    <citation type="submission" date="2014-09" db="EMBL/GenBank/DDBJ databases">
        <authorList>
            <person name="Magalhaes I.L.F."/>
            <person name="Oliveira U."/>
            <person name="Santos F.R."/>
            <person name="Vidigal T.H.D.A."/>
            <person name="Brescovit A.D."/>
            <person name="Santos A.J."/>
        </authorList>
    </citation>
    <scope>NUCLEOTIDE SEQUENCE</scope>
    <source>
        <tissue evidence="1">Shoot tissue taken approximately 20 cm above the soil surface</tissue>
    </source>
</reference>